<dbReference type="EMBL" id="AJIL01000026">
    <property type="protein sequence ID" value="KNF02024.1"/>
    <property type="molecule type" value="Genomic_DNA"/>
</dbReference>
<sequence length="122" mass="13376">MTNHEETYIKLQGGEPTFRQIIDKLTFTNIKGSIERLQWLNKLAHGQAIANAYSAPTNSPDPTPSYLLFVNTNHWVLATVKDKDGVQLILPVITAGCSTGKATKMWGNHVKQGLALVKSGES</sequence>
<protein>
    <submittedName>
        <fullName evidence="1">Uncharacterized protein</fullName>
    </submittedName>
</protein>
<evidence type="ECO:0000313" key="1">
    <source>
        <dbReference type="EMBL" id="KNF02024.1"/>
    </source>
</evidence>
<evidence type="ECO:0000313" key="2">
    <source>
        <dbReference type="Proteomes" id="UP000054564"/>
    </source>
</evidence>
<proteinExistence type="predicted"/>
<dbReference type="STRING" id="1165861.A0A0L0VRX7"/>
<reference evidence="2" key="1">
    <citation type="submission" date="2014-03" db="EMBL/GenBank/DDBJ databases">
        <title>The Genome Sequence of Puccinia striiformis f. sp. tritici PST-78.</title>
        <authorList>
            <consortium name="The Broad Institute Genome Sequencing Platform"/>
            <person name="Cuomo C."/>
            <person name="Hulbert S."/>
            <person name="Chen X."/>
            <person name="Walker B."/>
            <person name="Young S.K."/>
            <person name="Zeng Q."/>
            <person name="Gargeya S."/>
            <person name="Fitzgerald M."/>
            <person name="Haas B."/>
            <person name="Abouelleil A."/>
            <person name="Alvarado L."/>
            <person name="Arachchi H.M."/>
            <person name="Berlin A.M."/>
            <person name="Chapman S.B."/>
            <person name="Goldberg J."/>
            <person name="Griggs A."/>
            <person name="Gujja S."/>
            <person name="Hansen M."/>
            <person name="Howarth C."/>
            <person name="Imamovic A."/>
            <person name="Larimer J."/>
            <person name="McCowan C."/>
            <person name="Montmayeur A."/>
            <person name="Murphy C."/>
            <person name="Neiman D."/>
            <person name="Pearson M."/>
            <person name="Priest M."/>
            <person name="Roberts A."/>
            <person name="Saif S."/>
            <person name="Shea T."/>
            <person name="Sisk P."/>
            <person name="Sykes S."/>
            <person name="Wortman J."/>
            <person name="Nusbaum C."/>
            <person name="Birren B."/>
        </authorList>
    </citation>
    <scope>NUCLEOTIDE SEQUENCE [LARGE SCALE GENOMIC DNA]</scope>
    <source>
        <strain evidence="2">race PST-78</strain>
    </source>
</reference>
<accession>A0A0L0VRX7</accession>
<comment type="caution">
    <text evidence="1">The sequence shown here is derived from an EMBL/GenBank/DDBJ whole genome shotgun (WGS) entry which is preliminary data.</text>
</comment>
<organism evidence="1 2">
    <name type="scientific">Puccinia striiformis f. sp. tritici PST-78</name>
    <dbReference type="NCBI Taxonomy" id="1165861"/>
    <lineage>
        <taxon>Eukaryota</taxon>
        <taxon>Fungi</taxon>
        <taxon>Dikarya</taxon>
        <taxon>Basidiomycota</taxon>
        <taxon>Pucciniomycotina</taxon>
        <taxon>Pucciniomycetes</taxon>
        <taxon>Pucciniales</taxon>
        <taxon>Pucciniaceae</taxon>
        <taxon>Puccinia</taxon>
    </lineage>
</organism>
<keyword evidence="2" id="KW-1185">Reference proteome</keyword>
<name>A0A0L0VRX7_9BASI</name>
<dbReference type="Proteomes" id="UP000054564">
    <property type="component" value="Unassembled WGS sequence"/>
</dbReference>
<dbReference type="AlphaFoldDB" id="A0A0L0VRX7"/>
<gene>
    <name evidence="1" type="ORF">PSTG_04846</name>
</gene>